<protein>
    <submittedName>
        <fullName evidence="1">Uncharacterized protein</fullName>
    </submittedName>
</protein>
<dbReference type="Proteomes" id="UP000465124">
    <property type="component" value="Segment"/>
</dbReference>
<accession>A0A6B9WRB7</accession>
<name>A0A6B9WRB7_9CAUD</name>
<organism evidence="1 2">
    <name type="scientific">Escherichia phage muut</name>
    <dbReference type="NCBI Taxonomy" id="2696426"/>
    <lineage>
        <taxon>Viruses</taxon>
        <taxon>Duplodnaviria</taxon>
        <taxon>Heunggongvirae</taxon>
        <taxon>Uroviricota</taxon>
        <taxon>Caudoviricetes</taxon>
        <taxon>Stephanstirmvirinae</taxon>
        <taxon>Justusliebigvirus</taxon>
        <taxon>Justusliebigvirus muut</taxon>
    </lineage>
</organism>
<proteinExistence type="predicted"/>
<gene>
    <name evidence="1" type="ORF">muut_22</name>
</gene>
<evidence type="ECO:0000313" key="2">
    <source>
        <dbReference type="Proteomes" id="UP000465124"/>
    </source>
</evidence>
<sequence length="49" mass="6087">MHYSVWSEQEEDEGRFIYKEEENCNDMSNDLLLPDYSFFADRLKEYREN</sequence>
<keyword evidence="2" id="KW-1185">Reference proteome</keyword>
<reference evidence="2" key="1">
    <citation type="submission" date="2019-12" db="EMBL/GenBank/DDBJ databases">
        <authorList>
            <person name="Olsen N.S."/>
            <person name="Junco L.M.F."/>
            <person name="Kot W."/>
            <person name="Hansen L.H."/>
        </authorList>
    </citation>
    <scope>NUCLEOTIDE SEQUENCE [LARGE SCALE GENOMIC DNA]</scope>
</reference>
<evidence type="ECO:0000313" key="1">
    <source>
        <dbReference type="EMBL" id="QHR65819.1"/>
    </source>
</evidence>
<dbReference type="EMBL" id="MN850573">
    <property type="protein sequence ID" value="QHR65819.1"/>
    <property type="molecule type" value="Genomic_DNA"/>
</dbReference>